<dbReference type="InterPro" id="IPR017896">
    <property type="entry name" value="4Fe4S_Fe-S-bd"/>
</dbReference>
<dbReference type="Proteomes" id="UP000062768">
    <property type="component" value="Chromosome I"/>
</dbReference>
<dbReference type="KEGG" id="mfc:BRM9_0475"/>
<dbReference type="PANTHER" id="PTHR42827:SF1">
    <property type="entry name" value="IRON-SULFUR CLUSTER-BINDING PROTEIN"/>
    <property type="match status" value="1"/>
</dbReference>
<dbReference type="RefSeq" id="WP_048084654.1">
    <property type="nucleotide sequence ID" value="NZ_CP006933.1"/>
</dbReference>
<dbReference type="Pfam" id="PF12838">
    <property type="entry name" value="Fer4_7"/>
    <property type="match status" value="1"/>
</dbReference>
<dbReference type="PATRIC" id="fig|2162.10.peg.1579"/>
<evidence type="ECO:0000259" key="1">
    <source>
        <dbReference type="PROSITE" id="PS51379"/>
    </source>
</evidence>
<dbReference type="GO" id="GO:0016491">
    <property type="term" value="F:oxidoreductase activity"/>
    <property type="evidence" value="ECO:0007669"/>
    <property type="project" value="UniProtKB-ARBA"/>
</dbReference>
<gene>
    <name evidence="2" type="ORF">BRM9_0475</name>
    <name evidence="3" type="ORF">MB9_1513</name>
</gene>
<accession>A0A089ZGL0</accession>
<dbReference type="EMBL" id="CP006933">
    <property type="protein sequence ID" value="AIS31298.1"/>
    <property type="molecule type" value="Genomic_DNA"/>
</dbReference>
<dbReference type="PROSITE" id="PS51379">
    <property type="entry name" value="4FE4S_FER_2"/>
    <property type="match status" value="1"/>
</dbReference>
<proteinExistence type="predicted"/>
<evidence type="ECO:0000313" key="2">
    <source>
        <dbReference type="EMBL" id="AIS31298.1"/>
    </source>
</evidence>
<dbReference type="EMBL" id="LN734822">
    <property type="protein sequence ID" value="CEL25149.1"/>
    <property type="molecule type" value="Genomic_DNA"/>
</dbReference>
<dbReference type="Gene3D" id="3.30.70.20">
    <property type="match status" value="1"/>
</dbReference>
<protein>
    <submittedName>
        <fullName evidence="3">4Fe-4S ferredoxin</fullName>
    </submittedName>
    <submittedName>
        <fullName evidence="2">Iron-sulfur cluster-binding protein</fullName>
    </submittedName>
</protein>
<sequence>MKPVDSSLIKKEIYEECSRLRIPLVGFAPVERWEHPPEELPHDFSTWIPPEFWPQSIYPETRTVVVIGQSVPLPILETAPSIYYHELYNTVNTILDIKAYELSTFLTMKGHPSVFIPRDGYGDIEVLLEKPLTFFSHKHAAYLAGLGSFGFNNVLLTPDWGPRIRFTSIFTTLELEGNTIPGDDLCTHCLSCARNCPVDALEMEEKADFPPPMDKVSCATRSRRLRKEYRSPCGICIKVCPVGQDREIFKRGKTSMYTTRTGFEKYHQAWEHVRRYGSKKHIHYK</sequence>
<reference evidence="3" key="2">
    <citation type="submission" date="2014-09" db="EMBL/GenBank/DDBJ databases">
        <authorList>
            <person name="Bishop-Lilly K.A."/>
            <person name="Broomall S.M."/>
            <person name="Chain P.S."/>
            <person name="Chertkov O."/>
            <person name="Coyne S.R."/>
            <person name="Daligault H.E."/>
            <person name="Davenport K.W."/>
            <person name="Erkkila T."/>
            <person name="Frey K.G."/>
            <person name="Gibbons H.S."/>
            <person name="Gu W."/>
            <person name="Jaissle J."/>
            <person name="Johnson S.L."/>
            <person name="Koroleva G.I."/>
            <person name="Ladner J.T."/>
            <person name="Lo C.-C."/>
            <person name="Minogue T.D."/>
            <person name="Munk C."/>
            <person name="Palacios G.F."/>
            <person name="Redden C.L."/>
            <person name="Rosenzweig C.N."/>
            <person name="Scholz M.B."/>
            <person name="Teshima H."/>
            <person name="Xu Y."/>
        </authorList>
    </citation>
    <scope>NUCLEOTIDE SEQUENCE</scope>
    <source>
        <strain evidence="3">Mb9</strain>
    </source>
</reference>
<keyword evidence="5" id="KW-1185">Reference proteome</keyword>
<dbReference type="InterPro" id="IPR017900">
    <property type="entry name" value="4Fe4S_Fe_S_CS"/>
</dbReference>
<dbReference type="GeneID" id="26739751"/>
<dbReference type="STRING" id="2162.BRM9_0475"/>
<name>A0A089ZGL0_METFO</name>
<dbReference type="AlphaFoldDB" id="A0A089ZGL0"/>
<reference evidence="2" key="1">
    <citation type="submission" date="2013-12" db="EMBL/GenBank/DDBJ databases">
        <title>The complete genome sequence of Methanobacterium sp. BRM9.</title>
        <authorList>
            <consortium name="Pastoral Greenhouse Gas Research Consortium"/>
            <person name="Kelly W.J."/>
            <person name="Leahy S.C."/>
            <person name="Perry R."/>
            <person name="Li D."/>
            <person name="Altermann E."/>
            <person name="Lambie S.C."/>
            <person name="Attwood G.T."/>
        </authorList>
    </citation>
    <scope>NUCLEOTIDE SEQUENCE [LARGE SCALE GENOMIC DNA]</scope>
    <source>
        <strain evidence="2">BRM9</strain>
    </source>
</reference>
<dbReference type="OrthoDB" id="23478at2157"/>
<organism evidence="2 4">
    <name type="scientific">Methanobacterium formicicum</name>
    <dbReference type="NCBI Taxonomy" id="2162"/>
    <lineage>
        <taxon>Archaea</taxon>
        <taxon>Methanobacteriati</taxon>
        <taxon>Methanobacteriota</taxon>
        <taxon>Methanomada group</taxon>
        <taxon>Methanobacteria</taxon>
        <taxon>Methanobacteriales</taxon>
        <taxon>Methanobacteriaceae</taxon>
        <taxon>Methanobacterium</taxon>
    </lineage>
</organism>
<dbReference type="PROSITE" id="PS00198">
    <property type="entry name" value="4FE4S_FER_1"/>
    <property type="match status" value="1"/>
</dbReference>
<feature type="domain" description="4Fe-4S ferredoxin-type" evidence="1">
    <location>
        <begin position="177"/>
        <end position="206"/>
    </location>
</feature>
<dbReference type="PANTHER" id="PTHR42827">
    <property type="entry name" value="IRON-SULFUR CLUSTER-BINDING PROTEIN-RELATED"/>
    <property type="match status" value="1"/>
</dbReference>
<dbReference type="SUPFAM" id="SSF54862">
    <property type="entry name" value="4Fe-4S ferredoxins"/>
    <property type="match status" value="1"/>
</dbReference>
<dbReference type="Proteomes" id="UP000029661">
    <property type="component" value="Chromosome"/>
</dbReference>
<evidence type="ECO:0000313" key="4">
    <source>
        <dbReference type="Proteomes" id="UP000029661"/>
    </source>
</evidence>
<evidence type="ECO:0000313" key="3">
    <source>
        <dbReference type="EMBL" id="CEL25149.1"/>
    </source>
</evidence>
<evidence type="ECO:0000313" key="5">
    <source>
        <dbReference type="Proteomes" id="UP000062768"/>
    </source>
</evidence>